<feature type="region of interest" description="Disordered" evidence="1">
    <location>
        <begin position="405"/>
        <end position="438"/>
    </location>
</feature>
<dbReference type="Proteomes" id="UP000279259">
    <property type="component" value="Unassembled WGS sequence"/>
</dbReference>
<feature type="compositionally biased region" description="Polar residues" evidence="1">
    <location>
        <begin position="456"/>
        <end position="474"/>
    </location>
</feature>
<name>A0A427XMP9_9TREE</name>
<dbReference type="InterPro" id="IPR001138">
    <property type="entry name" value="Zn2Cys6_DnaBD"/>
</dbReference>
<reference evidence="2 3" key="1">
    <citation type="submission" date="2018-11" db="EMBL/GenBank/DDBJ databases">
        <title>Genome sequence of Saitozyma podzolica DSM 27192.</title>
        <authorList>
            <person name="Aliyu H."/>
            <person name="Gorte O."/>
            <person name="Ochsenreither K."/>
        </authorList>
    </citation>
    <scope>NUCLEOTIDE SEQUENCE [LARGE SCALE GENOMIC DNA]</scope>
    <source>
        <strain evidence="2 3">DSM 27192</strain>
    </source>
</reference>
<feature type="compositionally biased region" description="Low complexity" evidence="1">
    <location>
        <begin position="297"/>
        <end position="306"/>
    </location>
</feature>
<evidence type="ECO:0000256" key="1">
    <source>
        <dbReference type="SAM" id="MobiDB-lite"/>
    </source>
</evidence>
<feature type="region of interest" description="Disordered" evidence="1">
    <location>
        <begin position="455"/>
        <end position="480"/>
    </location>
</feature>
<dbReference type="GO" id="GO:0000981">
    <property type="term" value="F:DNA-binding transcription factor activity, RNA polymerase II-specific"/>
    <property type="evidence" value="ECO:0007669"/>
    <property type="project" value="InterPro"/>
</dbReference>
<gene>
    <name evidence="2" type="ORF">EHS25_007191</name>
</gene>
<dbReference type="EMBL" id="RSCD01000035">
    <property type="protein sequence ID" value="RSH80181.1"/>
    <property type="molecule type" value="Genomic_DNA"/>
</dbReference>
<feature type="region of interest" description="Disordered" evidence="1">
    <location>
        <begin position="1"/>
        <end position="131"/>
    </location>
</feature>
<organism evidence="2 3">
    <name type="scientific">Saitozyma podzolica</name>
    <dbReference type="NCBI Taxonomy" id="1890683"/>
    <lineage>
        <taxon>Eukaryota</taxon>
        <taxon>Fungi</taxon>
        <taxon>Dikarya</taxon>
        <taxon>Basidiomycota</taxon>
        <taxon>Agaricomycotina</taxon>
        <taxon>Tremellomycetes</taxon>
        <taxon>Tremellales</taxon>
        <taxon>Trimorphomycetaceae</taxon>
        <taxon>Saitozyma</taxon>
    </lineage>
</organism>
<feature type="compositionally biased region" description="Polar residues" evidence="1">
    <location>
        <begin position="420"/>
        <end position="429"/>
    </location>
</feature>
<sequence length="590" mass="61967">MSRPPPSTAFPPIPRGVQQLPPFPQLLHLKDSPPVRRTSGDTTPTHGGPGGTPSQSSLPYPRSSFGIPSAPSGPLPHPILAGLGGGDRSSAGPEDGGSIAASPEAEDDDDTAYHGAGGATGDEKKRRPHATRRKVVKSCSECRRRKIKFPCGPCILRSDQARCHEVGMAEKNVVASSSRFATTNALSLVAHRLDALEAALVKTGALLPADLEHFLRTMRAGKYGLEGHLDGERRVKKEHPGPSTVDQESVDDAEGASLTLEHLAFGRSRVEGSHSIPHFGSRVVSSVSRSAPNNNYHLARSSLSHGHGSGASGSGSPIEHRKASRPAETLGSARASVKGALGQMRMITDVSHPSRAPVRVMDFLLAEVEERRRPGTASLGKRKASSPSPDADDGVKKLIQQAALEAESPPQPSTGTPTSNARQSISPYQEPSRDRPVFDAYPAPIQALAPSFTFEPMSQQRPNGPPGGSTTPQDGNGVAGLQIPATQTYQQLSPITFPIDPTTNSYAPNMAFLPPTQTPQLDQAVASMLASYFPQNPRYNAGGMAGPATVPLVPDNFLSRVFSFSWENNHAANGNGSGDGGAGGNAQGGH</sequence>
<feature type="region of interest" description="Disordered" evidence="1">
    <location>
        <begin position="295"/>
        <end position="332"/>
    </location>
</feature>
<dbReference type="STRING" id="1890683.A0A427XMP9"/>
<evidence type="ECO:0008006" key="4">
    <source>
        <dbReference type="Google" id="ProtNLM"/>
    </source>
</evidence>
<dbReference type="GO" id="GO:0008270">
    <property type="term" value="F:zinc ion binding"/>
    <property type="evidence" value="ECO:0007669"/>
    <property type="project" value="InterPro"/>
</dbReference>
<keyword evidence="3" id="KW-1185">Reference proteome</keyword>
<dbReference type="CDD" id="cd00067">
    <property type="entry name" value="GAL4"/>
    <property type="match status" value="1"/>
</dbReference>
<comment type="caution">
    <text evidence="2">The sequence shown here is derived from an EMBL/GenBank/DDBJ whole genome shotgun (WGS) entry which is preliminary data.</text>
</comment>
<dbReference type="AlphaFoldDB" id="A0A427XMP9"/>
<feature type="compositionally biased region" description="Low complexity" evidence="1">
    <location>
        <begin position="40"/>
        <end position="59"/>
    </location>
</feature>
<evidence type="ECO:0000313" key="2">
    <source>
        <dbReference type="EMBL" id="RSH80181.1"/>
    </source>
</evidence>
<feature type="region of interest" description="Disordered" evidence="1">
    <location>
        <begin position="373"/>
        <end position="393"/>
    </location>
</feature>
<proteinExistence type="predicted"/>
<dbReference type="OrthoDB" id="3364175at2759"/>
<evidence type="ECO:0000313" key="3">
    <source>
        <dbReference type="Proteomes" id="UP000279259"/>
    </source>
</evidence>
<feature type="compositionally biased region" description="Basic and acidic residues" evidence="1">
    <location>
        <begin position="230"/>
        <end position="240"/>
    </location>
</feature>
<protein>
    <recommendedName>
        <fullName evidence="4">Zn(2)-C6 fungal-type domain-containing protein</fullName>
    </recommendedName>
</protein>
<feature type="region of interest" description="Disordered" evidence="1">
    <location>
        <begin position="230"/>
        <end position="252"/>
    </location>
</feature>
<accession>A0A427XMP9</accession>
<feature type="compositionally biased region" description="Pro residues" evidence="1">
    <location>
        <begin position="1"/>
        <end position="14"/>
    </location>
</feature>